<dbReference type="OrthoDB" id="9758307at2"/>
<comment type="similarity">
    <text evidence="1 3">Belongs to the bacterial flagellin family.</text>
</comment>
<dbReference type="InterPro" id="IPR001492">
    <property type="entry name" value="Flagellin"/>
</dbReference>
<keyword evidence="6" id="KW-0969">Cilium</keyword>
<evidence type="ECO:0000259" key="4">
    <source>
        <dbReference type="Pfam" id="PF00669"/>
    </source>
</evidence>
<sequence length="303" mass="31704">MVARVATFALSEQMVSAALRTQAKISERQIETASGKVSSDYGGLGATSKKVIDLQVSISQSKSYEDAASSADDRVQAMYSATGSIAELLSSYKSELTGAVSASGTDASTLTSAAEGFMSEMTSLLNTQYGGRYLFAGSRTDMAPVDLSSYSNTTSATAADTSYYTGDDQLASAKVSDSQYVTYGVTASNPAFEKAMRAFSMIANATSSPIDSTTLSSALDLATSALDAVTGVQTKLSLSASQLERAVNNQQTYQSDATTLSDSLTNVDVAAVTAEISTYQAQLEASYSAISKIQSLRLSDYLR</sequence>
<organism evidence="6 7">
    <name type="scientific">Pseudolabrys taiwanensis</name>
    <dbReference type="NCBI Taxonomy" id="331696"/>
    <lineage>
        <taxon>Bacteria</taxon>
        <taxon>Pseudomonadati</taxon>
        <taxon>Pseudomonadota</taxon>
        <taxon>Alphaproteobacteria</taxon>
        <taxon>Hyphomicrobiales</taxon>
        <taxon>Xanthobacteraceae</taxon>
        <taxon>Pseudolabrys</taxon>
    </lineage>
</organism>
<dbReference type="AlphaFoldDB" id="A0A345ZX69"/>
<gene>
    <name evidence="6" type="ORF">DW352_13935</name>
</gene>
<dbReference type="Gene3D" id="1.20.1330.10">
    <property type="entry name" value="f41 fragment of flagellin, N-terminal domain"/>
    <property type="match status" value="1"/>
</dbReference>
<feature type="domain" description="Flagellin C-terminal" evidence="5">
    <location>
        <begin position="220"/>
        <end position="301"/>
    </location>
</feature>
<accession>A0A345ZX69</accession>
<keyword evidence="2 3" id="KW-0975">Bacterial flagellum</keyword>
<evidence type="ECO:0000259" key="5">
    <source>
        <dbReference type="Pfam" id="PF00700"/>
    </source>
</evidence>
<protein>
    <recommendedName>
        <fullName evidence="3">Flagellin</fullName>
    </recommendedName>
</protein>
<dbReference type="GO" id="GO:0009288">
    <property type="term" value="C:bacterial-type flagellum"/>
    <property type="evidence" value="ECO:0007669"/>
    <property type="project" value="UniProtKB-SubCell"/>
</dbReference>
<dbReference type="RefSeq" id="WP_115691895.1">
    <property type="nucleotide sequence ID" value="NZ_CP031417.1"/>
</dbReference>
<dbReference type="Proteomes" id="UP000254889">
    <property type="component" value="Chromosome"/>
</dbReference>
<feature type="domain" description="Flagellin N-terminal" evidence="4">
    <location>
        <begin position="7"/>
        <end position="140"/>
    </location>
</feature>
<keyword evidence="7" id="KW-1185">Reference proteome</keyword>
<name>A0A345ZX69_9HYPH</name>
<keyword evidence="6" id="KW-0966">Cell projection</keyword>
<reference evidence="6 7" key="1">
    <citation type="submission" date="2018-07" db="EMBL/GenBank/DDBJ databases">
        <authorList>
            <person name="Quirk P.G."/>
            <person name="Krulwich T.A."/>
        </authorList>
    </citation>
    <scope>NUCLEOTIDE SEQUENCE [LARGE SCALE GENOMIC DNA]</scope>
    <source>
        <strain evidence="6 7">CC-BB4</strain>
    </source>
</reference>
<dbReference type="SUPFAM" id="SSF64518">
    <property type="entry name" value="Phase 1 flagellin"/>
    <property type="match status" value="1"/>
</dbReference>
<keyword evidence="6" id="KW-0282">Flagellum</keyword>
<dbReference type="PANTHER" id="PTHR42792">
    <property type="entry name" value="FLAGELLIN"/>
    <property type="match status" value="1"/>
</dbReference>
<dbReference type="Pfam" id="PF00700">
    <property type="entry name" value="Flagellin_C"/>
    <property type="match status" value="1"/>
</dbReference>
<evidence type="ECO:0000256" key="3">
    <source>
        <dbReference type="RuleBase" id="RU362073"/>
    </source>
</evidence>
<evidence type="ECO:0000313" key="6">
    <source>
        <dbReference type="EMBL" id="AXK81516.1"/>
    </source>
</evidence>
<dbReference type="GO" id="GO:0005576">
    <property type="term" value="C:extracellular region"/>
    <property type="evidence" value="ECO:0007669"/>
    <property type="project" value="UniProtKB-SubCell"/>
</dbReference>
<dbReference type="NCBIfam" id="NF006489">
    <property type="entry name" value="PRK08913.1"/>
    <property type="match status" value="1"/>
</dbReference>
<comment type="subcellular location">
    <subcellularLocation>
        <location evidence="3">Secreted</location>
    </subcellularLocation>
    <subcellularLocation>
        <location evidence="3">Bacterial flagellum</location>
    </subcellularLocation>
</comment>
<dbReference type="InterPro" id="IPR046358">
    <property type="entry name" value="Flagellin_C"/>
</dbReference>
<evidence type="ECO:0000313" key="7">
    <source>
        <dbReference type="Proteomes" id="UP000254889"/>
    </source>
</evidence>
<dbReference type="InterPro" id="IPR001029">
    <property type="entry name" value="Flagellin_N"/>
</dbReference>
<keyword evidence="3" id="KW-0964">Secreted</keyword>
<evidence type="ECO:0000256" key="2">
    <source>
        <dbReference type="ARBA" id="ARBA00023143"/>
    </source>
</evidence>
<dbReference type="Pfam" id="PF00669">
    <property type="entry name" value="Flagellin_N"/>
    <property type="match status" value="1"/>
</dbReference>
<proteinExistence type="inferred from homology"/>
<dbReference type="PANTHER" id="PTHR42792:SF1">
    <property type="entry name" value="FLAGELLAR HOOK-ASSOCIATED PROTEIN 3"/>
    <property type="match status" value="1"/>
</dbReference>
<dbReference type="GO" id="GO:0005198">
    <property type="term" value="F:structural molecule activity"/>
    <property type="evidence" value="ECO:0007669"/>
    <property type="project" value="UniProtKB-UniRule"/>
</dbReference>
<dbReference type="EMBL" id="CP031417">
    <property type="protein sequence ID" value="AXK81516.1"/>
    <property type="molecule type" value="Genomic_DNA"/>
</dbReference>
<evidence type="ECO:0000256" key="1">
    <source>
        <dbReference type="ARBA" id="ARBA00005709"/>
    </source>
</evidence>
<dbReference type="KEGG" id="ptaw:DW352_13935"/>
<comment type="function">
    <text evidence="3">Flagellin is the subunit protein which polymerizes to form the filaments of bacterial flagella.</text>
</comment>